<dbReference type="Gene3D" id="1.20.140.10">
    <property type="entry name" value="Butyryl-CoA Dehydrogenase, subunit A, domain 3"/>
    <property type="match status" value="1"/>
</dbReference>
<organism evidence="9 10">
    <name type="scientific">Ottowia thiooxydans</name>
    <dbReference type="NCBI Taxonomy" id="219182"/>
    <lineage>
        <taxon>Bacteria</taxon>
        <taxon>Pseudomonadati</taxon>
        <taxon>Pseudomonadota</taxon>
        <taxon>Betaproteobacteria</taxon>
        <taxon>Burkholderiales</taxon>
        <taxon>Comamonadaceae</taxon>
        <taxon>Ottowia</taxon>
    </lineage>
</organism>
<proteinExistence type="inferred from homology"/>
<feature type="domain" description="Acyl-CoA oxidase/dehydrogenase middle" evidence="7">
    <location>
        <begin position="124"/>
        <end position="218"/>
    </location>
</feature>
<keyword evidence="3" id="KW-0285">Flavoprotein</keyword>
<dbReference type="PANTHER" id="PTHR43292:SF3">
    <property type="entry name" value="ACYL-COA DEHYDROGENASE FADE29"/>
    <property type="match status" value="1"/>
</dbReference>
<evidence type="ECO:0000256" key="4">
    <source>
        <dbReference type="ARBA" id="ARBA00022827"/>
    </source>
</evidence>
<sequence>MTGTHSALKALEDEIRSFARTQCPTDLRRKVALHKKIGRSELAFWQASLNKKGWGALDWPKAHGGAEWDIASRFLFERVMAEENCPVQYHHGIRQIGPVLIRFGNDAQRQRYLPRILSGEEWWCQGYSEPQAGSDLAALSMRAVPDGKHYVVNGQKIWTSHAHESDMMYALVRTAHSGKRQEGISMLLVPLSLPGIEVRPIHTIDGMHHVNEVFFTDVRVPRENLVGTEHQGWTYARYLLDRERLGGTAAIPRLVELIRHLASLLKEKKSWLGEPSYHTIRLRLDLAWGEIDGVSALATQVLEDARLNRPLGANPSILRLTTTLLHQRLTEIGVELDGLRNALLFKGFAESADRVEWMAVHAFGRSKTIAGGTSEIQRTVIARELNKD</sequence>
<comment type="cofactor">
    <cofactor evidence="1">
        <name>FAD</name>
        <dbReference type="ChEBI" id="CHEBI:57692"/>
    </cofactor>
</comment>
<comment type="caution">
    <text evidence="9">The sequence shown here is derived from an EMBL/GenBank/DDBJ whole genome shotgun (WGS) entry which is preliminary data.</text>
</comment>
<evidence type="ECO:0000259" key="6">
    <source>
        <dbReference type="Pfam" id="PF00441"/>
    </source>
</evidence>
<dbReference type="InterPro" id="IPR036250">
    <property type="entry name" value="AcylCo_DH-like_C"/>
</dbReference>
<dbReference type="EMBL" id="JBEPSH010000001">
    <property type="protein sequence ID" value="MET4574929.1"/>
    <property type="molecule type" value="Genomic_DNA"/>
</dbReference>
<dbReference type="PANTHER" id="PTHR43292">
    <property type="entry name" value="ACYL-COA DEHYDROGENASE"/>
    <property type="match status" value="1"/>
</dbReference>
<dbReference type="Proteomes" id="UP001549320">
    <property type="component" value="Unassembled WGS sequence"/>
</dbReference>
<dbReference type="Pfam" id="PF02771">
    <property type="entry name" value="Acyl-CoA_dh_N"/>
    <property type="match status" value="1"/>
</dbReference>
<evidence type="ECO:0000256" key="1">
    <source>
        <dbReference type="ARBA" id="ARBA00001974"/>
    </source>
</evidence>
<dbReference type="SUPFAM" id="SSF56645">
    <property type="entry name" value="Acyl-CoA dehydrogenase NM domain-like"/>
    <property type="match status" value="1"/>
</dbReference>
<evidence type="ECO:0000259" key="7">
    <source>
        <dbReference type="Pfam" id="PF02770"/>
    </source>
</evidence>
<accession>A0ABV2Q1M7</accession>
<dbReference type="Pfam" id="PF02770">
    <property type="entry name" value="Acyl-CoA_dh_M"/>
    <property type="match status" value="1"/>
</dbReference>
<evidence type="ECO:0000313" key="9">
    <source>
        <dbReference type="EMBL" id="MET4574929.1"/>
    </source>
</evidence>
<protein>
    <submittedName>
        <fullName evidence="9">Alkylation response protein AidB-like acyl-CoA dehydrogenase</fullName>
    </submittedName>
</protein>
<dbReference type="RefSeq" id="WP_354440099.1">
    <property type="nucleotide sequence ID" value="NZ_JBEPSH010000001.1"/>
</dbReference>
<dbReference type="InterPro" id="IPR006091">
    <property type="entry name" value="Acyl-CoA_Oxase/DH_mid-dom"/>
</dbReference>
<feature type="domain" description="Acyl-CoA dehydrogenase/oxidase N-terminal" evidence="8">
    <location>
        <begin position="9"/>
        <end position="120"/>
    </location>
</feature>
<name>A0ABV2Q1M7_9BURK</name>
<keyword evidence="10" id="KW-1185">Reference proteome</keyword>
<dbReference type="Pfam" id="PF00441">
    <property type="entry name" value="Acyl-CoA_dh_1"/>
    <property type="match status" value="1"/>
</dbReference>
<evidence type="ECO:0000259" key="8">
    <source>
        <dbReference type="Pfam" id="PF02771"/>
    </source>
</evidence>
<dbReference type="Gene3D" id="1.10.540.10">
    <property type="entry name" value="Acyl-CoA dehydrogenase/oxidase, N-terminal domain"/>
    <property type="match status" value="1"/>
</dbReference>
<dbReference type="InterPro" id="IPR013786">
    <property type="entry name" value="AcylCoA_DH/ox_N"/>
</dbReference>
<evidence type="ECO:0000313" key="10">
    <source>
        <dbReference type="Proteomes" id="UP001549320"/>
    </source>
</evidence>
<keyword evidence="5" id="KW-0560">Oxidoreductase</keyword>
<evidence type="ECO:0000256" key="3">
    <source>
        <dbReference type="ARBA" id="ARBA00022630"/>
    </source>
</evidence>
<keyword evidence="4" id="KW-0274">FAD</keyword>
<dbReference type="InterPro" id="IPR009100">
    <property type="entry name" value="AcylCoA_DH/oxidase_NM_dom_sf"/>
</dbReference>
<comment type="similarity">
    <text evidence="2">Belongs to the acyl-CoA dehydrogenase family.</text>
</comment>
<feature type="domain" description="Acyl-CoA dehydrogenase/oxidase C-terminal" evidence="6">
    <location>
        <begin position="231"/>
        <end position="385"/>
    </location>
</feature>
<dbReference type="Gene3D" id="2.40.110.10">
    <property type="entry name" value="Butyryl-CoA Dehydrogenase, subunit A, domain 2"/>
    <property type="match status" value="1"/>
</dbReference>
<dbReference type="SUPFAM" id="SSF47203">
    <property type="entry name" value="Acyl-CoA dehydrogenase C-terminal domain-like"/>
    <property type="match status" value="1"/>
</dbReference>
<dbReference type="InterPro" id="IPR046373">
    <property type="entry name" value="Acyl-CoA_Oxase/DH_mid-dom_sf"/>
</dbReference>
<gene>
    <name evidence="9" type="ORF">ABIE13_000026</name>
</gene>
<evidence type="ECO:0000256" key="5">
    <source>
        <dbReference type="ARBA" id="ARBA00023002"/>
    </source>
</evidence>
<dbReference type="InterPro" id="IPR009075">
    <property type="entry name" value="AcylCo_DH/oxidase_C"/>
</dbReference>
<evidence type="ECO:0000256" key="2">
    <source>
        <dbReference type="ARBA" id="ARBA00009347"/>
    </source>
</evidence>
<reference evidence="9 10" key="1">
    <citation type="submission" date="2024-06" db="EMBL/GenBank/DDBJ databases">
        <title>Sorghum-associated microbial communities from plants grown in Nebraska, USA.</title>
        <authorList>
            <person name="Schachtman D."/>
        </authorList>
    </citation>
    <scope>NUCLEOTIDE SEQUENCE [LARGE SCALE GENOMIC DNA]</scope>
    <source>
        <strain evidence="9 10">2709</strain>
    </source>
</reference>
<dbReference type="InterPro" id="IPR052161">
    <property type="entry name" value="Mycobact_Acyl-CoA_DH"/>
</dbReference>
<dbReference type="InterPro" id="IPR037069">
    <property type="entry name" value="AcylCoA_DH/ox_N_sf"/>
</dbReference>